<dbReference type="SUPFAM" id="SSF50475">
    <property type="entry name" value="FMN-binding split barrel"/>
    <property type="match status" value="1"/>
</dbReference>
<dbReference type="Pfam" id="PF12900">
    <property type="entry name" value="Pyridox_ox_2"/>
    <property type="match status" value="1"/>
</dbReference>
<reference evidence="1" key="1">
    <citation type="submission" date="2020-11" db="EMBL/GenBank/DDBJ databases">
        <title>Carbohydrate-dependent, anaerobic sulfur respiration: A novel catabolism in halophilic archaea.</title>
        <authorList>
            <person name="Sorokin D.Y."/>
            <person name="Messina E."/>
            <person name="Smedile F."/>
            <person name="La Cono V."/>
            <person name="Hallsworth J.E."/>
            <person name="Yakimov M.M."/>
        </authorList>
    </citation>
    <scope>NUCLEOTIDE SEQUENCE</scope>
    <source>
        <strain evidence="1">AArc-S</strain>
    </source>
</reference>
<dbReference type="KEGG" id="hara:AArcS_2956"/>
<evidence type="ECO:0000313" key="1">
    <source>
        <dbReference type="EMBL" id="QSG04143.1"/>
    </source>
</evidence>
<proteinExistence type="predicted"/>
<gene>
    <name evidence="1" type="primary">nimA5</name>
    <name evidence="1" type="ORF">AArcS_2956</name>
</gene>
<keyword evidence="2" id="KW-1185">Reference proteome</keyword>
<dbReference type="AlphaFoldDB" id="A0A897MYI3"/>
<dbReference type="InterPro" id="IPR024747">
    <property type="entry name" value="Pyridox_Oxase-rel"/>
</dbReference>
<dbReference type="InterPro" id="IPR012349">
    <property type="entry name" value="Split_barrel_FMN-bd"/>
</dbReference>
<accession>A0A897MYI3</accession>
<organism evidence="1 2">
    <name type="scientific">Natranaeroarchaeum sulfidigenes</name>
    <dbReference type="NCBI Taxonomy" id="2784880"/>
    <lineage>
        <taxon>Archaea</taxon>
        <taxon>Methanobacteriati</taxon>
        <taxon>Methanobacteriota</taxon>
        <taxon>Stenosarchaea group</taxon>
        <taxon>Halobacteria</taxon>
        <taxon>Halobacteriales</taxon>
        <taxon>Natronoarchaeaceae</taxon>
        <taxon>Natranaeroarchaeum</taxon>
    </lineage>
</organism>
<name>A0A897MYI3_9EURY</name>
<dbReference type="EMBL" id="CP064786">
    <property type="protein sequence ID" value="QSG04143.1"/>
    <property type="molecule type" value="Genomic_DNA"/>
</dbReference>
<dbReference type="Gene3D" id="2.30.110.10">
    <property type="entry name" value="Electron Transport, Fmn-binding Protein, Chain A"/>
    <property type="match status" value="1"/>
</dbReference>
<evidence type="ECO:0000313" key="2">
    <source>
        <dbReference type="Proteomes" id="UP000663586"/>
    </source>
</evidence>
<sequence length="138" mass="15024">MDDAAIDRVLEANGVGVLSMALGGTPYSIPMSFGYAGDDTLYFLLAGHSEDGKKMEFAEESEEASFLVYDVASDSEWESVIVTGALDRITPGEWDTAREAMIDNAYRPDLLTSIDVQSDPRVWSLDIETKSGRAMGTE</sequence>
<protein>
    <submittedName>
        <fullName evidence="1">Nitroimidazol reductase NimA or a related FMN-containing flavoprotein, pyridoxamine 5'-phosphate oxidase superfamily</fullName>
    </submittedName>
</protein>
<dbReference type="Proteomes" id="UP000663586">
    <property type="component" value="Chromosome"/>
</dbReference>